<dbReference type="Proteomes" id="UP000838748">
    <property type="component" value="Unassembled WGS sequence"/>
</dbReference>
<keyword evidence="2" id="KW-1185">Reference proteome</keyword>
<evidence type="ECO:0000313" key="1">
    <source>
        <dbReference type="EMBL" id="CAH0543174.1"/>
    </source>
</evidence>
<reference evidence="1" key="1">
    <citation type="submission" date="2021-11" db="EMBL/GenBank/DDBJ databases">
        <authorList>
            <person name="Rodrigo-Torres L."/>
            <person name="Arahal R. D."/>
            <person name="Lucena T."/>
        </authorList>
    </citation>
    <scope>NUCLEOTIDE SEQUENCE</scope>
    <source>
        <strain evidence="1">CECT 7928</strain>
    </source>
</reference>
<proteinExistence type="predicted"/>
<accession>A0ABN8EBP1</accession>
<gene>
    <name evidence="1" type="ORF">VMF7928_04439</name>
</gene>
<dbReference type="RefSeq" id="WP_237364068.1">
    <property type="nucleotide sequence ID" value="NZ_CAKLDM010000005.1"/>
</dbReference>
<organism evidence="1 2">
    <name type="scientific">Vibrio marisflavi CECT 7928</name>
    <dbReference type="NCBI Taxonomy" id="634439"/>
    <lineage>
        <taxon>Bacteria</taxon>
        <taxon>Pseudomonadati</taxon>
        <taxon>Pseudomonadota</taxon>
        <taxon>Gammaproteobacteria</taxon>
        <taxon>Vibrionales</taxon>
        <taxon>Vibrionaceae</taxon>
        <taxon>Vibrio</taxon>
    </lineage>
</organism>
<evidence type="ECO:0000313" key="2">
    <source>
        <dbReference type="Proteomes" id="UP000838748"/>
    </source>
</evidence>
<protein>
    <submittedName>
        <fullName evidence="1">Uncharacterized protein</fullName>
    </submittedName>
</protein>
<comment type="caution">
    <text evidence="1">The sequence shown here is derived from an EMBL/GenBank/DDBJ whole genome shotgun (WGS) entry which is preliminary data.</text>
</comment>
<dbReference type="EMBL" id="CAKLDM010000005">
    <property type="protein sequence ID" value="CAH0543174.1"/>
    <property type="molecule type" value="Genomic_DNA"/>
</dbReference>
<name>A0ABN8EBP1_9VIBR</name>
<sequence>MLSGLLSKFFQNKNDVKECYGLDTLEDYVIGHLPSPKGIPTVQPSVLIQRLQQEIKPIRTELGLSYEDFDRYIRPVMYLFIYSIR</sequence>